<organism evidence="3 4">
    <name type="scientific">Eutrema salsugineum</name>
    <name type="common">Saltwater cress</name>
    <name type="synonym">Sisymbrium salsugineum</name>
    <dbReference type="NCBI Taxonomy" id="72664"/>
    <lineage>
        <taxon>Eukaryota</taxon>
        <taxon>Viridiplantae</taxon>
        <taxon>Streptophyta</taxon>
        <taxon>Embryophyta</taxon>
        <taxon>Tracheophyta</taxon>
        <taxon>Spermatophyta</taxon>
        <taxon>Magnoliopsida</taxon>
        <taxon>eudicotyledons</taxon>
        <taxon>Gunneridae</taxon>
        <taxon>Pentapetalae</taxon>
        <taxon>rosids</taxon>
        <taxon>malvids</taxon>
        <taxon>Brassicales</taxon>
        <taxon>Brassicaceae</taxon>
        <taxon>Eutremeae</taxon>
        <taxon>Eutrema</taxon>
    </lineage>
</organism>
<dbReference type="InterPro" id="IPR035892">
    <property type="entry name" value="C2_domain_sf"/>
</dbReference>
<dbReference type="KEGG" id="eus:EUTSA_v10027514mg"/>
<evidence type="ECO:0000313" key="4">
    <source>
        <dbReference type="Proteomes" id="UP000030689"/>
    </source>
</evidence>
<dbReference type="SUPFAM" id="SSF49562">
    <property type="entry name" value="C2 domain (Calcium/lipid-binding domain, CaLB)"/>
    <property type="match status" value="1"/>
</dbReference>
<proteinExistence type="predicted"/>
<dbReference type="PANTHER" id="PTHR32246">
    <property type="entry name" value="INGRESSION PROTEIN FIC1"/>
    <property type="match status" value="1"/>
</dbReference>
<dbReference type="SMART" id="SM00239">
    <property type="entry name" value="C2"/>
    <property type="match status" value="1"/>
</dbReference>
<evidence type="ECO:0000259" key="2">
    <source>
        <dbReference type="PROSITE" id="PS50004"/>
    </source>
</evidence>
<feature type="compositionally biased region" description="Polar residues" evidence="1">
    <location>
        <begin position="242"/>
        <end position="256"/>
    </location>
</feature>
<dbReference type="Pfam" id="PF00168">
    <property type="entry name" value="C2"/>
    <property type="match status" value="1"/>
</dbReference>
<feature type="compositionally biased region" description="Low complexity" evidence="1">
    <location>
        <begin position="228"/>
        <end position="241"/>
    </location>
</feature>
<feature type="compositionally biased region" description="Low complexity" evidence="1">
    <location>
        <begin position="174"/>
        <end position="187"/>
    </location>
</feature>
<dbReference type="PANTHER" id="PTHR32246:SF173">
    <property type="entry name" value="C2 DOMAIN-CONTAINING PROTEIN"/>
    <property type="match status" value="1"/>
</dbReference>
<sequence length="294" mass="33783">MSINLRSKLPKFLKELVIKSAKDIKGVSIRNEMNVYASVLIRECKTTIKDTANTPIAYCAYRNPRWDHEVEFSLDQKLVQEGRLTLVVKIIGVRPLLGDKNVGEVVISIQELFELNPPSLPKGTLTFTYRFLVEQAPQPFIMYPVHGTSGCAIVHPGANAGPSNGQLPLYMPPQYHQSHGYQQYSSQELELEPHKPHQPQPQPLHKPLLHTQSQAQPYQFHGYQQYLQPQPQKQQSQLQPLAHTQSQSQPYQQGNNIRHHNNFHEYNSQHNQSHKHKLHDRQQSRKEGLLQPWG</sequence>
<dbReference type="Gramene" id="ESQ55916">
    <property type="protein sequence ID" value="ESQ55916"/>
    <property type="gene ID" value="EUTSA_v10027514mg"/>
</dbReference>
<name>V4P8G4_EUTSA</name>
<gene>
    <name evidence="3" type="ORF">EUTSA_v10027514mg</name>
</gene>
<dbReference type="InterPro" id="IPR000008">
    <property type="entry name" value="C2_dom"/>
</dbReference>
<protein>
    <recommendedName>
        <fullName evidence="2">C2 domain-containing protein</fullName>
    </recommendedName>
</protein>
<keyword evidence="4" id="KW-1185">Reference proteome</keyword>
<dbReference type="PROSITE" id="PS50004">
    <property type="entry name" value="C2"/>
    <property type="match status" value="1"/>
</dbReference>
<feature type="region of interest" description="Disordered" evidence="1">
    <location>
        <begin position="164"/>
        <end position="206"/>
    </location>
</feature>
<dbReference type="STRING" id="72664.V4P8G4"/>
<dbReference type="EMBL" id="KI517384">
    <property type="protein sequence ID" value="ESQ55916.1"/>
    <property type="molecule type" value="Genomic_DNA"/>
</dbReference>
<evidence type="ECO:0000313" key="3">
    <source>
        <dbReference type="EMBL" id="ESQ55916.1"/>
    </source>
</evidence>
<feature type="region of interest" description="Disordered" evidence="1">
    <location>
        <begin position="228"/>
        <end position="294"/>
    </location>
</feature>
<dbReference type="Proteomes" id="UP000030689">
    <property type="component" value="Unassembled WGS sequence"/>
</dbReference>
<accession>V4P8G4</accession>
<dbReference type="Gene3D" id="2.60.40.150">
    <property type="entry name" value="C2 domain"/>
    <property type="match status" value="1"/>
</dbReference>
<feature type="domain" description="C2" evidence="2">
    <location>
        <begin position="1"/>
        <end position="122"/>
    </location>
</feature>
<reference evidence="3 4" key="1">
    <citation type="journal article" date="2013" name="Front. Plant Sci.">
        <title>The Reference Genome of the Halophytic Plant Eutrema salsugineum.</title>
        <authorList>
            <person name="Yang R."/>
            <person name="Jarvis D.E."/>
            <person name="Chen H."/>
            <person name="Beilstein M.A."/>
            <person name="Grimwood J."/>
            <person name="Jenkins J."/>
            <person name="Shu S."/>
            <person name="Prochnik S."/>
            <person name="Xin M."/>
            <person name="Ma C."/>
            <person name="Schmutz J."/>
            <person name="Wing R.A."/>
            <person name="Mitchell-Olds T."/>
            <person name="Schumaker K.S."/>
            <person name="Wang X."/>
        </authorList>
    </citation>
    <scope>NUCLEOTIDE SEQUENCE [LARGE SCALE GENOMIC DNA]</scope>
</reference>
<evidence type="ECO:0000256" key="1">
    <source>
        <dbReference type="SAM" id="MobiDB-lite"/>
    </source>
</evidence>
<dbReference type="OMA" id="SVLIREC"/>
<dbReference type="AlphaFoldDB" id="V4P8G4"/>